<proteinExistence type="predicted"/>
<sequence length="144" mass="16413">MSITISLEIKKWIWFDLDDTLHEFRRASGAATSETLGLVARRHDLELGDVKRKYAEVLATRTSNAFVDGRTSREYRWERFWSVLSAFALPSDEIEQEVLDVYKKKLGESLRLKGSVLDVLKELRALGKKIAIVSEGPQDSQTGR</sequence>
<dbReference type="InterPro" id="IPR023214">
    <property type="entry name" value="HAD_sf"/>
</dbReference>
<dbReference type="EMBL" id="JARVKM010000116">
    <property type="protein sequence ID" value="KAK9769636.1"/>
    <property type="molecule type" value="Genomic_DNA"/>
</dbReference>
<dbReference type="Gene3D" id="3.40.50.1000">
    <property type="entry name" value="HAD superfamily/HAD-like"/>
    <property type="match status" value="1"/>
</dbReference>
<accession>A0ABR2X782</accession>
<organism evidence="1 2">
    <name type="scientific">Seiridium cardinale</name>
    <dbReference type="NCBI Taxonomy" id="138064"/>
    <lineage>
        <taxon>Eukaryota</taxon>
        <taxon>Fungi</taxon>
        <taxon>Dikarya</taxon>
        <taxon>Ascomycota</taxon>
        <taxon>Pezizomycotina</taxon>
        <taxon>Sordariomycetes</taxon>
        <taxon>Xylariomycetidae</taxon>
        <taxon>Amphisphaeriales</taxon>
        <taxon>Sporocadaceae</taxon>
        <taxon>Seiridium</taxon>
    </lineage>
</organism>
<dbReference type="Proteomes" id="UP001465668">
    <property type="component" value="Unassembled WGS sequence"/>
</dbReference>
<dbReference type="SUPFAM" id="SSF56784">
    <property type="entry name" value="HAD-like"/>
    <property type="match status" value="1"/>
</dbReference>
<name>A0ABR2X782_9PEZI</name>
<reference evidence="1 2" key="1">
    <citation type="submission" date="2024-02" db="EMBL/GenBank/DDBJ databases">
        <title>First draft genome assembly of two strains of Seiridium cardinale.</title>
        <authorList>
            <person name="Emiliani G."/>
            <person name="Scali E."/>
        </authorList>
    </citation>
    <scope>NUCLEOTIDE SEQUENCE [LARGE SCALE GENOMIC DNA]</scope>
    <source>
        <strain evidence="1 2">BM-138-000479</strain>
    </source>
</reference>
<evidence type="ECO:0000313" key="1">
    <source>
        <dbReference type="EMBL" id="KAK9769636.1"/>
    </source>
</evidence>
<dbReference type="Pfam" id="PF00702">
    <property type="entry name" value="Hydrolase"/>
    <property type="match status" value="1"/>
</dbReference>
<dbReference type="Gene3D" id="1.10.150.520">
    <property type="match status" value="1"/>
</dbReference>
<keyword evidence="2" id="KW-1185">Reference proteome</keyword>
<protein>
    <submittedName>
        <fullName evidence="1">Pyrimidine 5'-nucleotidase YjjG</fullName>
    </submittedName>
</protein>
<comment type="caution">
    <text evidence="1">The sequence shown here is derived from an EMBL/GenBank/DDBJ whole genome shotgun (WGS) entry which is preliminary data.</text>
</comment>
<dbReference type="InterPro" id="IPR036412">
    <property type="entry name" value="HAD-like_sf"/>
</dbReference>
<gene>
    <name evidence="1" type="ORF">SCAR479_13701</name>
</gene>
<evidence type="ECO:0000313" key="2">
    <source>
        <dbReference type="Proteomes" id="UP001465668"/>
    </source>
</evidence>